<dbReference type="EMBL" id="AM746676">
    <property type="protein sequence ID" value="CAN92877.1"/>
    <property type="molecule type" value="Genomic_DNA"/>
</dbReference>
<keyword evidence="2" id="KW-1185">Reference proteome</keyword>
<protein>
    <submittedName>
        <fullName evidence="1">Uncharacterized protein</fullName>
    </submittedName>
</protein>
<dbReference type="KEGG" id="scl:sce2718"/>
<proteinExistence type="predicted"/>
<organism evidence="1 2">
    <name type="scientific">Sorangium cellulosum (strain So ce56)</name>
    <name type="common">Polyangium cellulosum (strain So ce56)</name>
    <dbReference type="NCBI Taxonomy" id="448385"/>
    <lineage>
        <taxon>Bacteria</taxon>
        <taxon>Pseudomonadati</taxon>
        <taxon>Myxococcota</taxon>
        <taxon>Polyangia</taxon>
        <taxon>Polyangiales</taxon>
        <taxon>Polyangiaceae</taxon>
        <taxon>Sorangium</taxon>
    </lineage>
</organism>
<evidence type="ECO:0000313" key="1">
    <source>
        <dbReference type="EMBL" id="CAN92877.1"/>
    </source>
</evidence>
<accession>A9GAK5</accession>
<dbReference type="RefSeq" id="WP_012235350.1">
    <property type="nucleotide sequence ID" value="NC_010162.1"/>
</dbReference>
<gene>
    <name evidence="1" type="ordered locus">sce2718</name>
</gene>
<sequence length="393" mass="41874">MSQAEGRSASGKYLLLEVPNWSDAANESEQMSTYLRLGAVKDPSIAASPSAPRASGEDLAARVTTFIDDERARDGCPDFIPVADRKAETARLHTKGGWRDHSDGNRITTTRGDKVEVIQGNYRMLVLGRQEHDSGWDVSGGHVSEAGITFEGSSEIRWVQSYDGTWRVIEESVKGDVITTFHGDTRDTYYGRLKESTTGSESPANLKENPRILDRTWAEEIASYTGSAARPVPSISDETWADRITSKTTAATMSDTTTCSGAITSSTTAGTITDTTTAGMMTSTTVCPVILDTTVGDTVSTIVGSEVEIVTGQTGELTIGGEDSITIGTVMDITLALMLDVCVAGKLEVSLGAAVKFNAEAEFDITPKAVKQCVSKVETLVTNAAVAATHSFF</sequence>
<dbReference type="BioCyc" id="SCEL448385:SCE_RS13930-MONOMER"/>
<name>A9GAK5_SORC5</name>
<dbReference type="HOGENOM" id="CLU_701882_0_0_7"/>
<dbReference type="STRING" id="448385.sce2718"/>
<dbReference type="AlphaFoldDB" id="A9GAK5"/>
<dbReference type="Proteomes" id="UP000002139">
    <property type="component" value="Chromosome"/>
</dbReference>
<dbReference type="OrthoDB" id="5485250at2"/>
<reference evidence="1 2" key="1">
    <citation type="journal article" date="2007" name="Nat. Biotechnol.">
        <title>Complete genome sequence of the myxobacterium Sorangium cellulosum.</title>
        <authorList>
            <person name="Schneiker S."/>
            <person name="Perlova O."/>
            <person name="Kaiser O."/>
            <person name="Gerth K."/>
            <person name="Alici A."/>
            <person name="Altmeyer M.O."/>
            <person name="Bartels D."/>
            <person name="Bekel T."/>
            <person name="Beyer S."/>
            <person name="Bode E."/>
            <person name="Bode H.B."/>
            <person name="Bolten C.J."/>
            <person name="Choudhuri J.V."/>
            <person name="Doss S."/>
            <person name="Elnakady Y.A."/>
            <person name="Frank B."/>
            <person name="Gaigalat L."/>
            <person name="Goesmann A."/>
            <person name="Groeger C."/>
            <person name="Gross F."/>
            <person name="Jelsbak L."/>
            <person name="Jelsbak L."/>
            <person name="Kalinowski J."/>
            <person name="Kegler C."/>
            <person name="Knauber T."/>
            <person name="Konietzny S."/>
            <person name="Kopp M."/>
            <person name="Krause L."/>
            <person name="Krug D."/>
            <person name="Linke B."/>
            <person name="Mahmud T."/>
            <person name="Martinez-Arias R."/>
            <person name="McHardy A.C."/>
            <person name="Merai M."/>
            <person name="Meyer F."/>
            <person name="Mormann S."/>
            <person name="Munoz-Dorado J."/>
            <person name="Perez J."/>
            <person name="Pradella S."/>
            <person name="Rachid S."/>
            <person name="Raddatz G."/>
            <person name="Rosenau F."/>
            <person name="Rueckert C."/>
            <person name="Sasse F."/>
            <person name="Scharfe M."/>
            <person name="Schuster S.C."/>
            <person name="Suen G."/>
            <person name="Treuner-Lange A."/>
            <person name="Velicer G.J."/>
            <person name="Vorholter F.-J."/>
            <person name="Weissman K.J."/>
            <person name="Welch R.D."/>
            <person name="Wenzel S.C."/>
            <person name="Whitworth D.E."/>
            <person name="Wilhelm S."/>
            <person name="Wittmann C."/>
            <person name="Bloecker H."/>
            <person name="Puehler A."/>
            <person name="Mueller R."/>
        </authorList>
    </citation>
    <scope>NUCLEOTIDE SEQUENCE [LARGE SCALE GENOMIC DNA]</scope>
    <source>
        <strain evidence="2">So ce56</strain>
    </source>
</reference>
<evidence type="ECO:0000313" key="2">
    <source>
        <dbReference type="Proteomes" id="UP000002139"/>
    </source>
</evidence>